<evidence type="ECO:0000313" key="8">
    <source>
        <dbReference type="Proteomes" id="UP001153076"/>
    </source>
</evidence>
<evidence type="ECO:0000256" key="2">
    <source>
        <dbReference type="ARBA" id="ARBA00009993"/>
    </source>
</evidence>
<dbReference type="PANTHER" id="PTHR11165">
    <property type="entry name" value="SKP1"/>
    <property type="match status" value="1"/>
</dbReference>
<dbReference type="InterPro" id="IPR016073">
    <property type="entry name" value="Skp1_comp_POZ"/>
</dbReference>
<dbReference type="Gene3D" id="3.30.710.10">
    <property type="entry name" value="Potassium Channel Kv1.1, Chain A"/>
    <property type="match status" value="2"/>
</dbReference>
<comment type="caution">
    <text evidence="7">The sequence shown here is derived from an EMBL/GenBank/DDBJ whole genome shotgun (WGS) entry which is preliminary data.</text>
</comment>
<dbReference type="SUPFAM" id="SSF81382">
    <property type="entry name" value="Skp1 dimerisation domain-like"/>
    <property type="match status" value="2"/>
</dbReference>
<keyword evidence="8" id="KW-1185">Reference proteome</keyword>
<proteinExistence type="inferred from homology"/>
<evidence type="ECO:0000259" key="6">
    <source>
        <dbReference type="Pfam" id="PF03931"/>
    </source>
</evidence>
<dbReference type="Proteomes" id="UP001153076">
    <property type="component" value="Unassembled WGS sequence"/>
</dbReference>
<dbReference type="EMBL" id="JAKOGI010000207">
    <property type="protein sequence ID" value="KAJ8439804.1"/>
    <property type="molecule type" value="Genomic_DNA"/>
</dbReference>
<comment type="similarity">
    <text evidence="2">Belongs to the SKP1 family.</text>
</comment>
<dbReference type="InterPro" id="IPR016072">
    <property type="entry name" value="Skp1_comp_dimer"/>
</dbReference>
<feature type="domain" description="SKP1 component POZ" evidence="6">
    <location>
        <begin position="173"/>
        <end position="232"/>
    </location>
</feature>
<accession>A0A9Q1KA96</accession>
<dbReference type="CDD" id="cd18322">
    <property type="entry name" value="BTB_POZ_SKP1"/>
    <property type="match status" value="2"/>
</dbReference>
<dbReference type="FunFam" id="3.30.710.10:FF:000026">
    <property type="entry name" value="E3 ubiquitin ligase complex SCF subunit"/>
    <property type="match status" value="2"/>
</dbReference>
<dbReference type="SUPFAM" id="SSF54695">
    <property type="entry name" value="POZ domain"/>
    <property type="match status" value="2"/>
</dbReference>
<dbReference type="Pfam" id="PF03931">
    <property type="entry name" value="Skp1_POZ"/>
    <property type="match status" value="2"/>
</dbReference>
<protein>
    <recommendedName>
        <fullName evidence="9">SKP1-like protein</fullName>
    </recommendedName>
</protein>
<feature type="domain" description="SKP1 component dimerisation" evidence="5">
    <location>
        <begin position="277"/>
        <end position="324"/>
    </location>
</feature>
<organism evidence="7 8">
    <name type="scientific">Carnegiea gigantea</name>
    <dbReference type="NCBI Taxonomy" id="171969"/>
    <lineage>
        <taxon>Eukaryota</taxon>
        <taxon>Viridiplantae</taxon>
        <taxon>Streptophyta</taxon>
        <taxon>Embryophyta</taxon>
        <taxon>Tracheophyta</taxon>
        <taxon>Spermatophyta</taxon>
        <taxon>Magnoliopsida</taxon>
        <taxon>eudicotyledons</taxon>
        <taxon>Gunneridae</taxon>
        <taxon>Pentapetalae</taxon>
        <taxon>Caryophyllales</taxon>
        <taxon>Cactineae</taxon>
        <taxon>Cactaceae</taxon>
        <taxon>Cactoideae</taxon>
        <taxon>Echinocereeae</taxon>
        <taxon>Carnegiea</taxon>
    </lineage>
</organism>
<dbReference type="OrthoDB" id="2342932at2759"/>
<dbReference type="AlphaFoldDB" id="A0A9Q1KA96"/>
<feature type="domain" description="SKP1 component POZ" evidence="6">
    <location>
        <begin position="10"/>
        <end position="67"/>
    </location>
</feature>
<dbReference type="GO" id="GO:0009867">
    <property type="term" value="P:jasmonic acid mediated signaling pathway"/>
    <property type="evidence" value="ECO:0007669"/>
    <property type="project" value="UniProtKB-ARBA"/>
</dbReference>
<evidence type="ECO:0000256" key="1">
    <source>
        <dbReference type="ARBA" id="ARBA00004906"/>
    </source>
</evidence>
<feature type="compositionally biased region" description="Basic and acidic residues" evidence="4">
    <location>
        <begin position="68"/>
        <end position="89"/>
    </location>
</feature>
<dbReference type="InterPro" id="IPR001232">
    <property type="entry name" value="SKP1-like"/>
</dbReference>
<dbReference type="Pfam" id="PF01466">
    <property type="entry name" value="Skp1"/>
    <property type="match status" value="1"/>
</dbReference>
<dbReference type="InterPro" id="IPR036296">
    <property type="entry name" value="SKP1-like_dim_sf"/>
</dbReference>
<dbReference type="InterPro" id="IPR011333">
    <property type="entry name" value="SKP1/BTB/POZ_sf"/>
</dbReference>
<evidence type="ECO:0000256" key="3">
    <source>
        <dbReference type="ARBA" id="ARBA00022786"/>
    </source>
</evidence>
<feature type="region of interest" description="Disordered" evidence="4">
    <location>
        <begin position="68"/>
        <end position="97"/>
    </location>
</feature>
<dbReference type="SMART" id="SM00512">
    <property type="entry name" value="Skp1"/>
    <property type="match status" value="2"/>
</dbReference>
<sequence length="326" mass="36969">MASEQEEKKAVMLKSNDGQTFEVAKEAASMSETISQMIEDDVGDEIPLPLVSGEILAKIIEYCNKHTETETEIESDTKGKEKADGDEAPKITSNSKKNPLKEWDKEFINMDIGQLFELAKAANYLNIKDLLDLTCQAIADHIQDKSVEEVRKIFNIENDFTPEEEEAILKKKKKIVLRSSDGNDFEVDEDVAMESNTIKNMLEDLSDSEAIPLPSITGKILSKVIEYCKKHVETPKSDTRFAADDLKDWDAAFTKDLIHDQETLFDLMLASNYLDIKGLLDLTCQYVADATKGKKPEEIRATFHIVNDYTPEEEDEIRRELSWAFE</sequence>
<evidence type="ECO:0000256" key="4">
    <source>
        <dbReference type="SAM" id="MobiDB-lite"/>
    </source>
</evidence>
<dbReference type="InterPro" id="IPR016897">
    <property type="entry name" value="SKP1"/>
</dbReference>
<name>A0A9Q1KA96_9CARY</name>
<evidence type="ECO:0008006" key="9">
    <source>
        <dbReference type="Google" id="ProtNLM"/>
    </source>
</evidence>
<gene>
    <name evidence="7" type="ORF">Cgig2_029064</name>
</gene>
<evidence type="ECO:0000313" key="7">
    <source>
        <dbReference type="EMBL" id="KAJ8439804.1"/>
    </source>
</evidence>
<keyword evidence="3" id="KW-0833">Ubl conjugation pathway</keyword>
<reference evidence="7" key="1">
    <citation type="submission" date="2022-04" db="EMBL/GenBank/DDBJ databases">
        <title>Carnegiea gigantea Genome sequencing and assembly v2.</title>
        <authorList>
            <person name="Copetti D."/>
            <person name="Sanderson M.J."/>
            <person name="Burquez A."/>
            <person name="Wojciechowski M.F."/>
        </authorList>
    </citation>
    <scope>NUCLEOTIDE SEQUENCE</scope>
    <source>
        <strain evidence="7">SGP5-SGP5p</strain>
        <tissue evidence="7">Aerial part</tissue>
    </source>
</reference>
<dbReference type="GO" id="GO:0006511">
    <property type="term" value="P:ubiquitin-dependent protein catabolic process"/>
    <property type="evidence" value="ECO:0007669"/>
    <property type="project" value="InterPro"/>
</dbReference>
<evidence type="ECO:0000259" key="5">
    <source>
        <dbReference type="Pfam" id="PF01466"/>
    </source>
</evidence>
<comment type="pathway">
    <text evidence="1">Protein modification; protein ubiquitination.</text>
</comment>